<evidence type="ECO:0000313" key="19">
    <source>
        <dbReference type="Proteomes" id="UP001642540"/>
    </source>
</evidence>
<evidence type="ECO:0000256" key="17">
    <source>
        <dbReference type="SAM" id="Phobius"/>
    </source>
</evidence>
<name>A0ABP1RYK0_9HEXA</name>
<evidence type="ECO:0000256" key="5">
    <source>
        <dbReference type="ARBA" id="ARBA00022448"/>
    </source>
</evidence>
<keyword evidence="12" id="KW-0496">Mitochondrion</keyword>
<evidence type="ECO:0000256" key="9">
    <source>
        <dbReference type="ARBA" id="ARBA00022946"/>
    </source>
</evidence>
<gene>
    <name evidence="18" type="ORF">ODALV1_LOCUS27536</name>
</gene>
<dbReference type="PANTHER" id="PTHR13327:SF0">
    <property type="entry name" value="NADH DEHYDROGENASE [UBIQUINONE] 1 BETA SUBCOMPLEX SUBUNIT 11, MITOCHONDRIAL"/>
    <property type="match status" value="1"/>
</dbReference>
<evidence type="ECO:0000256" key="16">
    <source>
        <dbReference type="ARBA" id="ARBA00046528"/>
    </source>
</evidence>
<keyword evidence="9" id="KW-0809">Transit peptide</keyword>
<keyword evidence="10" id="KW-0249">Electron transport</keyword>
<dbReference type="EMBL" id="CAXLJM020000124">
    <property type="protein sequence ID" value="CAL8138796.1"/>
    <property type="molecule type" value="Genomic_DNA"/>
</dbReference>
<dbReference type="InterPro" id="IPR019329">
    <property type="entry name" value="NADH_UbQ_OxRdtase_ESSS_su"/>
</dbReference>
<keyword evidence="6" id="KW-0679">Respiratory chain</keyword>
<evidence type="ECO:0000256" key="7">
    <source>
        <dbReference type="ARBA" id="ARBA00022692"/>
    </source>
</evidence>
<comment type="subunit">
    <text evidence="16">Complex I is composed of 45 different subunits. Interacts with BCAP31.</text>
</comment>
<evidence type="ECO:0000256" key="11">
    <source>
        <dbReference type="ARBA" id="ARBA00022989"/>
    </source>
</evidence>
<evidence type="ECO:0000256" key="15">
    <source>
        <dbReference type="ARBA" id="ARBA00031387"/>
    </source>
</evidence>
<keyword evidence="5" id="KW-0813">Transport</keyword>
<evidence type="ECO:0000256" key="1">
    <source>
        <dbReference type="ARBA" id="ARBA00003195"/>
    </source>
</evidence>
<keyword evidence="13 17" id="KW-0472">Membrane</keyword>
<feature type="transmembrane region" description="Helical" evidence="17">
    <location>
        <begin position="91"/>
        <end position="112"/>
    </location>
</feature>
<reference evidence="18 19" key="1">
    <citation type="submission" date="2024-08" db="EMBL/GenBank/DDBJ databases">
        <authorList>
            <person name="Cucini C."/>
            <person name="Frati F."/>
        </authorList>
    </citation>
    <scope>NUCLEOTIDE SEQUENCE [LARGE SCALE GENOMIC DNA]</scope>
</reference>
<accession>A0ABP1RYK0</accession>
<dbReference type="PANTHER" id="PTHR13327">
    <property type="entry name" value="NADH-UBIQUINONE OXIDOREDUCTASE ESSS SUBUNIT, MITOCHONDRIAL PRECURSOR"/>
    <property type="match status" value="1"/>
</dbReference>
<evidence type="ECO:0000256" key="4">
    <source>
        <dbReference type="ARBA" id="ARBA00018632"/>
    </source>
</evidence>
<comment type="subcellular location">
    <subcellularLocation>
        <location evidence="2">Mitochondrion inner membrane</location>
        <topology evidence="2">Single-pass membrane protein</topology>
    </subcellularLocation>
</comment>
<evidence type="ECO:0000256" key="10">
    <source>
        <dbReference type="ARBA" id="ARBA00022982"/>
    </source>
</evidence>
<comment type="function">
    <text evidence="1">Accessory subunit of the mitochondrial membrane respiratory chain NADH dehydrogenase (Complex I), that is believed not to be involved in catalysis. Complex I functions in the transfer of electrons from NADH to the respiratory chain. The immediate electron acceptor for the enzyme is believed to be ubiquinone.</text>
</comment>
<organism evidence="18 19">
    <name type="scientific">Orchesella dallaii</name>
    <dbReference type="NCBI Taxonomy" id="48710"/>
    <lineage>
        <taxon>Eukaryota</taxon>
        <taxon>Metazoa</taxon>
        <taxon>Ecdysozoa</taxon>
        <taxon>Arthropoda</taxon>
        <taxon>Hexapoda</taxon>
        <taxon>Collembola</taxon>
        <taxon>Entomobryomorpha</taxon>
        <taxon>Entomobryoidea</taxon>
        <taxon>Orchesellidae</taxon>
        <taxon>Orchesellinae</taxon>
        <taxon>Orchesella</taxon>
    </lineage>
</organism>
<dbReference type="Proteomes" id="UP001642540">
    <property type="component" value="Unassembled WGS sequence"/>
</dbReference>
<evidence type="ECO:0000256" key="13">
    <source>
        <dbReference type="ARBA" id="ARBA00023136"/>
    </source>
</evidence>
<keyword evidence="19" id="KW-1185">Reference proteome</keyword>
<evidence type="ECO:0000256" key="3">
    <source>
        <dbReference type="ARBA" id="ARBA00008915"/>
    </source>
</evidence>
<evidence type="ECO:0000256" key="2">
    <source>
        <dbReference type="ARBA" id="ARBA00004434"/>
    </source>
</evidence>
<dbReference type="Pfam" id="PF10183">
    <property type="entry name" value="ESSS"/>
    <property type="match status" value="1"/>
</dbReference>
<keyword evidence="11 17" id="KW-1133">Transmembrane helix</keyword>
<evidence type="ECO:0000256" key="14">
    <source>
        <dbReference type="ARBA" id="ARBA00030753"/>
    </source>
</evidence>
<comment type="similarity">
    <text evidence="3">Belongs to the complex I NDUFB11 subunit family.</text>
</comment>
<evidence type="ECO:0000256" key="12">
    <source>
        <dbReference type="ARBA" id="ARBA00023128"/>
    </source>
</evidence>
<keyword evidence="7 17" id="KW-0812">Transmembrane</keyword>
<comment type="caution">
    <text evidence="18">The sequence shown here is derived from an EMBL/GenBank/DDBJ whole genome shotgun (WGS) entry which is preliminary data.</text>
</comment>
<evidence type="ECO:0000256" key="8">
    <source>
        <dbReference type="ARBA" id="ARBA00022792"/>
    </source>
</evidence>
<proteinExistence type="inferred from homology"/>
<protein>
    <recommendedName>
        <fullName evidence="4">NADH dehydrogenase [ubiquinone] 1 beta subcomplex subunit 11, mitochondrial</fullName>
    </recommendedName>
    <alternativeName>
        <fullName evidence="15">Complex I-ESSS</fullName>
    </alternativeName>
    <alternativeName>
        <fullName evidence="14">NADH-ubiquinone oxidoreductase ESSS subunit</fullName>
    </alternativeName>
</protein>
<evidence type="ECO:0000256" key="6">
    <source>
        <dbReference type="ARBA" id="ARBA00022660"/>
    </source>
</evidence>
<evidence type="ECO:0000313" key="18">
    <source>
        <dbReference type="EMBL" id="CAL8138796.1"/>
    </source>
</evidence>
<sequence length="164" mass="18606">MSAHRLFQNASKLSARLSRLSSPGLRNMIQAQQPAAFISTSKKNRDTTTVAGTVQDTQPRTVEDFANPKNTWQSYGFDHLDPEMDINRRNFMLFFTITVTFVLGGFCIAYAPDIRMKDWNQREAYLELARREALGLPPIDPNLVPVDQVELPTEEELGDFDVVI</sequence>
<keyword evidence="8" id="KW-0999">Mitochondrion inner membrane</keyword>